<accession>A0A8S5LY11</accession>
<reference evidence="1" key="1">
    <citation type="journal article" date="2021" name="Proc. Natl. Acad. Sci. U.S.A.">
        <title>A Catalog of Tens of Thousands of Viruses from Human Metagenomes Reveals Hidden Associations with Chronic Diseases.</title>
        <authorList>
            <person name="Tisza M.J."/>
            <person name="Buck C.B."/>
        </authorList>
    </citation>
    <scope>NUCLEOTIDE SEQUENCE</scope>
    <source>
        <strain evidence="1">CtZPw9</strain>
    </source>
</reference>
<sequence length="168" mass="18769">MTVGYLLQNRFTGKNLRVITALDGKSYLVAKDIDEMFFNEQGHSRTLKALKPGATRKKFSLPKKLAANERTRKLTAITTEDLLGATGKLRDASTAQAIQDFCLVFNVFMIGITHEAKVKSRKYDGKWYADCSVCGTMKPMNTHQGIVQASDAHVRKFHQFKLIATAVI</sequence>
<protein>
    <submittedName>
        <fullName evidence="1">Uncharacterized protein</fullName>
    </submittedName>
</protein>
<organism evidence="1">
    <name type="scientific">Siphoviridae sp. ctZPw9</name>
    <dbReference type="NCBI Taxonomy" id="2826383"/>
    <lineage>
        <taxon>Viruses</taxon>
        <taxon>Duplodnaviria</taxon>
        <taxon>Heunggongvirae</taxon>
        <taxon>Uroviricota</taxon>
        <taxon>Caudoviricetes</taxon>
    </lineage>
</organism>
<evidence type="ECO:0000313" key="1">
    <source>
        <dbReference type="EMBL" id="DAD74810.1"/>
    </source>
</evidence>
<name>A0A8S5LY11_9CAUD</name>
<proteinExistence type="predicted"/>
<dbReference type="EMBL" id="BK014765">
    <property type="protein sequence ID" value="DAD74810.1"/>
    <property type="molecule type" value="Genomic_DNA"/>
</dbReference>